<accession>A0A075I003</accession>
<feature type="transmembrane region" description="Helical" evidence="12">
    <location>
        <begin position="85"/>
        <end position="103"/>
    </location>
</feature>
<gene>
    <name evidence="13" type="primary">COX15</name>
</gene>
<proteinExistence type="predicted"/>
<dbReference type="PANTHER" id="PTHR35457:SF1">
    <property type="entry name" value="HEME A SYNTHASE"/>
    <property type="match status" value="1"/>
</dbReference>
<feature type="transmembrane region" description="Helical" evidence="12">
    <location>
        <begin position="115"/>
        <end position="139"/>
    </location>
</feature>
<sequence>MNQLKTLSVSSALGIYVLIVVGGITTQSGSGMACPDWPLCFGELLPNLTTSVLIEMTHRYLAMVVGFLILGTFIVAYRSYRDDKYLVATSGITLVLVTIQAYIGMLTVTSILDPAIVTIHLAVSTALFGFSIITALLSYRT</sequence>
<dbReference type="GO" id="GO:0016020">
    <property type="term" value="C:membrane"/>
    <property type="evidence" value="ECO:0007669"/>
    <property type="project" value="UniProtKB-SubCell"/>
</dbReference>
<name>A0A075I003_9ARCH</name>
<keyword evidence="3 12" id="KW-0812">Transmembrane</keyword>
<keyword evidence="13" id="KW-0031">Aminopeptidase</keyword>
<dbReference type="GO" id="GO:0004177">
    <property type="term" value="F:aminopeptidase activity"/>
    <property type="evidence" value="ECO:0007669"/>
    <property type="project" value="UniProtKB-KW"/>
</dbReference>
<evidence type="ECO:0000256" key="6">
    <source>
        <dbReference type="ARBA" id="ARBA00023002"/>
    </source>
</evidence>
<evidence type="ECO:0000256" key="4">
    <source>
        <dbReference type="ARBA" id="ARBA00022723"/>
    </source>
</evidence>
<evidence type="ECO:0000256" key="7">
    <source>
        <dbReference type="ARBA" id="ARBA00023004"/>
    </source>
</evidence>
<dbReference type="GO" id="GO:0016491">
    <property type="term" value="F:oxidoreductase activity"/>
    <property type="evidence" value="ECO:0007669"/>
    <property type="project" value="UniProtKB-KW"/>
</dbReference>
<evidence type="ECO:0000256" key="9">
    <source>
        <dbReference type="ARBA" id="ARBA00023136"/>
    </source>
</evidence>
<evidence type="ECO:0000256" key="8">
    <source>
        <dbReference type="ARBA" id="ARBA00023133"/>
    </source>
</evidence>
<dbReference type="Pfam" id="PF02628">
    <property type="entry name" value="COX15-CtaA"/>
    <property type="match status" value="2"/>
</dbReference>
<dbReference type="GO" id="GO:0006784">
    <property type="term" value="P:heme A biosynthetic process"/>
    <property type="evidence" value="ECO:0007669"/>
    <property type="project" value="InterPro"/>
</dbReference>
<feature type="transmembrane region" description="Helical" evidence="12">
    <location>
        <begin position="57"/>
        <end position="78"/>
    </location>
</feature>
<organism evidence="13">
    <name type="scientific">uncultured marine thaumarchaeote KM3_86_F11</name>
    <dbReference type="NCBI Taxonomy" id="1456322"/>
    <lineage>
        <taxon>Archaea</taxon>
        <taxon>Nitrososphaerota</taxon>
        <taxon>environmental samples</taxon>
    </lineage>
</organism>
<evidence type="ECO:0000313" key="13">
    <source>
        <dbReference type="EMBL" id="AIF19363.1"/>
    </source>
</evidence>
<evidence type="ECO:0000256" key="12">
    <source>
        <dbReference type="SAM" id="Phobius"/>
    </source>
</evidence>
<keyword evidence="6" id="KW-0560">Oxidoreductase</keyword>
<keyword evidence="5 12" id="KW-1133">Transmembrane helix</keyword>
<keyword evidence="4" id="KW-0479">Metal-binding</keyword>
<evidence type="ECO:0000256" key="10">
    <source>
        <dbReference type="ARBA" id="ARBA00023157"/>
    </source>
</evidence>
<keyword evidence="13" id="KW-0645">Protease</keyword>
<keyword evidence="10" id="KW-1015">Disulfide bond</keyword>
<dbReference type="InterPro" id="IPR050450">
    <property type="entry name" value="COX15/CtaA_HemeA_synthase"/>
</dbReference>
<keyword evidence="13" id="KW-0378">Hydrolase</keyword>
<dbReference type="AlphaFoldDB" id="A0A075I003"/>
<protein>
    <submittedName>
        <fullName evidence="13">Xaa-Pro aminopeptidase (COX15)</fullName>
    </submittedName>
</protein>
<reference evidence="13" key="1">
    <citation type="journal article" date="2014" name="Genome Biol. Evol.">
        <title>Pangenome evidence for extensive interdomain horizontal transfer affecting lineage core and shell genes in uncultured planktonic thaumarchaeota and euryarchaeota.</title>
        <authorList>
            <person name="Deschamps P."/>
            <person name="Zivanovic Y."/>
            <person name="Moreira D."/>
            <person name="Rodriguez-Valera F."/>
            <person name="Lopez-Garcia P."/>
        </authorList>
    </citation>
    <scope>NUCLEOTIDE SEQUENCE</scope>
</reference>
<evidence type="ECO:0000256" key="2">
    <source>
        <dbReference type="ARBA" id="ARBA00022475"/>
    </source>
</evidence>
<evidence type="ECO:0000256" key="3">
    <source>
        <dbReference type="ARBA" id="ARBA00022692"/>
    </source>
</evidence>
<dbReference type="GO" id="GO:0046872">
    <property type="term" value="F:metal ion binding"/>
    <property type="evidence" value="ECO:0007669"/>
    <property type="project" value="UniProtKB-KW"/>
</dbReference>
<comment type="subcellular location">
    <subcellularLocation>
        <location evidence="1">Membrane</location>
        <topology evidence="1">Multi-pass membrane protein</topology>
    </subcellularLocation>
</comment>
<evidence type="ECO:0000256" key="5">
    <source>
        <dbReference type="ARBA" id="ARBA00022989"/>
    </source>
</evidence>
<evidence type="ECO:0000256" key="1">
    <source>
        <dbReference type="ARBA" id="ARBA00004141"/>
    </source>
</evidence>
<keyword evidence="7" id="KW-0408">Iron</keyword>
<evidence type="ECO:0000256" key="11">
    <source>
        <dbReference type="ARBA" id="ARBA00023444"/>
    </source>
</evidence>
<keyword evidence="8" id="KW-0350">Heme biosynthesis</keyword>
<dbReference type="PROSITE" id="PS51257">
    <property type="entry name" value="PROKAR_LIPOPROTEIN"/>
    <property type="match status" value="1"/>
</dbReference>
<dbReference type="InterPro" id="IPR003780">
    <property type="entry name" value="COX15/CtaA_fam"/>
</dbReference>
<dbReference type="EMBL" id="KF901136">
    <property type="protein sequence ID" value="AIF19363.1"/>
    <property type="molecule type" value="Genomic_DNA"/>
</dbReference>
<dbReference type="PANTHER" id="PTHR35457">
    <property type="entry name" value="HEME A SYNTHASE"/>
    <property type="match status" value="1"/>
</dbReference>
<keyword evidence="2" id="KW-1003">Cell membrane</keyword>
<keyword evidence="9 12" id="KW-0472">Membrane</keyword>
<comment type="pathway">
    <text evidence="11">Porphyrin-containing compound metabolism.</text>
</comment>